<name>A0A454XUN4_PRIPA</name>
<accession>A0A8R1V2J1</accession>
<dbReference type="EnsemblMetazoa" id="PPA44759.1">
    <property type="protein sequence ID" value="PPA44759.1"/>
    <property type="gene ID" value="WBGene00283128"/>
</dbReference>
<sequence>MHSSLVNNLRNRRFIEPGRSNGFTYKSAEGRVGEAAKGDGESESGRRTTFIRLKILAAEKAALKREFGLDAAGNDRAGSVGASLRRTVSEEERSPPQHPASTSPVGDIVLFRYRVPPSVSKGTQ</sequence>
<reference evidence="3" key="1">
    <citation type="journal article" date="2008" name="Nat. Genet.">
        <title>The Pristionchus pacificus genome provides a unique perspective on nematode lifestyle and parasitism.</title>
        <authorList>
            <person name="Dieterich C."/>
            <person name="Clifton S.W."/>
            <person name="Schuster L.N."/>
            <person name="Chinwalla A."/>
            <person name="Delehaunty K."/>
            <person name="Dinkelacker I."/>
            <person name="Fulton L."/>
            <person name="Fulton R."/>
            <person name="Godfrey J."/>
            <person name="Minx P."/>
            <person name="Mitreva M."/>
            <person name="Roeseler W."/>
            <person name="Tian H."/>
            <person name="Witte H."/>
            <person name="Yang S.P."/>
            <person name="Wilson R.K."/>
            <person name="Sommer R.J."/>
        </authorList>
    </citation>
    <scope>NUCLEOTIDE SEQUENCE [LARGE SCALE GENOMIC DNA]</scope>
    <source>
        <strain evidence="3">PS312</strain>
    </source>
</reference>
<proteinExistence type="predicted"/>
<organism evidence="2 3">
    <name type="scientific">Pristionchus pacificus</name>
    <name type="common">Parasitic nematode worm</name>
    <dbReference type="NCBI Taxonomy" id="54126"/>
    <lineage>
        <taxon>Eukaryota</taxon>
        <taxon>Metazoa</taxon>
        <taxon>Ecdysozoa</taxon>
        <taxon>Nematoda</taxon>
        <taxon>Chromadorea</taxon>
        <taxon>Rhabditida</taxon>
        <taxon>Rhabditina</taxon>
        <taxon>Diplogasteromorpha</taxon>
        <taxon>Diplogasteroidea</taxon>
        <taxon>Neodiplogasteridae</taxon>
        <taxon>Pristionchus</taxon>
    </lineage>
</organism>
<evidence type="ECO:0000313" key="3">
    <source>
        <dbReference type="Proteomes" id="UP000005239"/>
    </source>
</evidence>
<protein>
    <submittedName>
        <fullName evidence="2">Uncharacterized protein</fullName>
    </submittedName>
</protein>
<evidence type="ECO:0000256" key="1">
    <source>
        <dbReference type="SAM" id="MobiDB-lite"/>
    </source>
</evidence>
<gene>
    <name evidence="2" type="primary">WBGene00283128</name>
</gene>
<keyword evidence="3" id="KW-1185">Reference proteome</keyword>
<accession>A0A454XUN4</accession>
<evidence type="ECO:0000313" key="2">
    <source>
        <dbReference type="EnsemblMetazoa" id="PPA44759.1"/>
    </source>
</evidence>
<feature type="region of interest" description="Disordered" evidence="1">
    <location>
        <begin position="17"/>
        <end position="45"/>
    </location>
</feature>
<dbReference type="Proteomes" id="UP000005239">
    <property type="component" value="Unassembled WGS sequence"/>
</dbReference>
<feature type="compositionally biased region" description="Basic and acidic residues" evidence="1">
    <location>
        <begin position="28"/>
        <end position="45"/>
    </location>
</feature>
<feature type="region of interest" description="Disordered" evidence="1">
    <location>
        <begin position="72"/>
        <end position="107"/>
    </location>
</feature>
<reference evidence="2" key="2">
    <citation type="submission" date="2022-06" db="UniProtKB">
        <authorList>
            <consortium name="EnsemblMetazoa"/>
        </authorList>
    </citation>
    <scope>IDENTIFICATION</scope>
    <source>
        <strain evidence="2">PS312</strain>
    </source>
</reference>
<dbReference type="AlphaFoldDB" id="A0A454XUN4"/>